<dbReference type="KEGG" id="plv:ERIC2_c15250"/>
<dbReference type="Gene3D" id="3.40.50.410">
    <property type="entry name" value="von Willebrand factor, type A domain"/>
    <property type="match status" value="1"/>
</dbReference>
<name>V9W8C1_9BACL</name>
<dbReference type="PANTHER" id="PTHR41248:SF1">
    <property type="entry name" value="NORD PROTEIN"/>
    <property type="match status" value="1"/>
</dbReference>
<accession>V9W8C1</accession>
<dbReference type="EMBL" id="CP003355">
    <property type="protein sequence ID" value="AHD05352.1"/>
    <property type="molecule type" value="Genomic_DNA"/>
</dbReference>
<dbReference type="InterPro" id="IPR036465">
    <property type="entry name" value="vWFA_dom_sf"/>
</dbReference>
<reference evidence="2 3" key="1">
    <citation type="journal article" date="2014" name="PLoS ONE">
        <title>How to Kill the Honey Bee Larva: Genomic Potential and Virulence Mechanisms of Paenibacillus larvae.</title>
        <authorList>
            <person name="Djukic M."/>
            <person name="Brzuszkiewicz E."/>
            <person name="Funfhaus A."/>
            <person name="Voss J."/>
            <person name="Gollnow K."/>
            <person name="Poppinga L."/>
            <person name="Liesegang H."/>
            <person name="Garcia-Gonzalez E."/>
            <person name="Genersch E."/>
            <person name="Daniel R."/>
        </authorList>
    </citation>
    <scope>NUCLEOTIDE SEQUENCE [LARGE SCALE GENOMIC DNA]</scope>
    <source>
        <strain evidence="2 3">DSM 25430</strain>
    </source>
</reference>
<keyword evidence="3" id="KW-1185">Reference proteome</keyword>
<dbReference type="PROSITE" id="PS50234">
    <property type="entry name" value="VWFA"/>
    <property type="match status" value="1"/>
</dbReference>
<dbReference type="AlphaFoldDB" id="V9W8C1"/>
<dbReference type="PANTHER" id="PTHR41248">
    <property type="entry name" value="NORD PROTEIN"/>
    <property type="match status" value="1"/>
</dbReference>
<dbReference type="HOGENOM" id="CLU_2143360_0_0_9"/>
<organism evidence="2 3">
    <name type="scientific">Paenibacillus larvae subsp. larvae DSM 25430</name>
    <dbReference type="NCBI Taxonomy" id="697284"/>
    <lineage>
        <taxon>Bacteria</taxon>
        <taxon>Bacillati</taxon>
        <taxon>Bacillota</taxon>
        <taxon>Bacilli</taxon>
        <taxon>Bacillales</taxon>
        <taxon>Paenibacillaceae</taxon>
        <taxon>Paenibacillus</taxon>
    </lineage>
</organism>
<dbReference type="InterPro" id="IPR002035">
    <property type="entry name" value="VWF_A"/>
</dbReference>
<evidence type="ECO:0000259" key="1">
    <source>
        <dbReference type="PROSITE" id="PS50234"/>
    </source>
</evidence>
<dbReference type="InterPro" id="IPR051928">
    <property type="entry name" value="NorD/CobT"/>
</dbReference>
<dbReference type="SUPFAM" id="SSF53300">
    <property type="entry name" value="vWA-like"/>
    <property type="match status" value="1"/>
</dbReference>
<gene>
    <name evidence="2" type="ORF">ERIC2_c15250</name>
</gene>
<evidence type="ECO:0000313" key="2">
    <source>
        <dbReference type="EMBL" id="AHD05352.1"/>
    </source>
</evidence>
<sequence length="112" mass="12643">MMEQKKTAPRSGPTLLQLEPQQRILLVFTDGEPSASDYHEGGIHDTYQAVQEVRRQGIEVIGVFLASGEVHETQRNTLTNIYGRQSVVVPHVEQLADYLTPLIRRLLLKAIH</sequence>
<dbReference type="eggNOG" id="COG4548">
    <property type="taxonomic scope" value="Bacteria"/>
</dbReference>
<proteinExistence type="predicted"/>
<protein>
    <recommendedName>
        <fullName evidence="1">VWFA domain-containing protein</fullName>
    </recommendedName>
</protein>
<evidence type="ECO:0000313" key="3">
    <source>
        <dbReference type="Proteomes" id="UP000029431"/>
    </source>
</evidence>
<feature type="domain" description="VWFA" evidence="1">
    <location>
        <begin position="1"/>
        <end position="111"/>
    </location>
</feature>
<dbReference type="Proteomes" id="UP000029431">
    <property type="component" value="Chromosome"/>
</dbReference>